<reference evidence="2" key="1">
    <citation type="submission" date="2020-09" db="EMBL/GenBank/DDBJ databases">
        <title>Genome-Enabled Discovery of Anthraquinone Biosynthesis in Senna tora.</title>
        <authorList>
            <person name="Kang S.-H."/>
            <person name="Pandey R.P."/>
            <person name="Lee C.-M."/>
            <person name="Sim J.-S."/>
            <person name="Jeong J.-T."/>
            <person name="Choi B.-S."/>
            <person name="Jung M."/>
            <person name="Ginzburg D."/>
            <person name="Zhao K."/>
            <person name="Won S.Y."/>
            <person name="Oh T.-J."/>
            <person name="Yu Y."/>
            <person name="Kim N.-H."/>
            <person name="Lee O.R."/>
            <person name="Lee T.-H."/>
            <person name="Bashyal P."/>
            <person name="Kim T.-S."/>
            <person name="Lee W.-H."/>
            <person name="Kawkins C."/>
            <person name="Kim C.-K."/>
            <person name="Kim J.S."/>
            <person name="Ahn B.O."/>
            <person name="Rhee S.Y."/>
            <person name="Sohng J.K."/>
        </authorList>
    </citation>
    <scope>NUCLEOTIDE SEQUENCE</scope>
    <source>
        <tissue evidence="2">Leaf</tissue>
    </source>
</reference>
<proteinExistence type="predicted"/>
<dbReference type="Proteomes" id="UP000634136">
    <property type="component" value="Unassembled WGS sequence"/>
</dbReference>
<organism evidence="2 3">
    <name type="scientific">Senna tora</name>
    <dbReference type="NCBI Taxonomy" id="362788"/>
    <lineage>
        <taxon>Eukaryota</taxon>
        <taxon>Viridiplantae</taxon>
        <taxon>Streptophyta</taxon>
        <taxon>Embryophyta</taxon>
        <taxon>Tracheophyta</taxon>
        <taxon>Spermatophyta</taxon>
        <taxon>Magnoliopsida</taxon>
        <taxon>eudicotyledons</taxon>
        <taxon>Gunneridae</taxon>
        <taxon>Pentapetalae</taxon>
        <taxon>rosids</taxon>
        <taxon>fabids</taxon>
        <taxon>Fabales</taxon>
        <taxon>Fabaceae</taxon>
        <taxon>Caesalpinioideae</taxon>
        <taxon>Cassia clade</taxon>
        <taxon>Senna</taxon>
    </lineage>
</organism>
<accession>A0A835CCD5</accession>
<evidence type="ECO:0000313" key="2">
    <source>
        <dbReference type="EMBL" id="KAF7837464.1"/>
    </source>
</evidence>
<comment type="caution">
    <text evidence="2">The sequence shown here is derived from an EMBL/GenBank/DDBJ whole genome shotgun (WGS) entry which is preliminary data.</text>
</comment>
<name>A0A835CCD5_9FABA</name>
<protein>
    <submittedName>
        <fullName evidence="2">Uncharacterized protein</fullName>
    </submittedName>
</protein>
<dbReference type="EMBL" id="JAAIUW010000003">
    <property type="protein sequence ID" value="KAF7837464.1"/>
    <property type="molecule type" value="Genomic_DNA"/>
</dbReference>
<keyword evidence="3" id="KW-1185">Reference proteome</keyword>
<sequence length="58" mass="6670">MGKVADQSEERERSRNEREVSGHILRYWRASNTASTSSNELNVLVIPPEFILSLHVLF</sequence>
<dbReference type="AlphaFoldDB" id="A0A835CCD5"/>
<evidence type="ECO:0000313" key="3">
    <source>
        <dbReference type="Proteomes" id="UP000634136"/>
    </source>
</evidence>
<evidence type="ECO:0000256" key="1">
    <source>
        <dbReference type="SAM" id="MobiDB-lite"/>
    </source>
</evidence>
<feature type="region of interest" description="Disordered" evidence="1">
    <location>
        <begin position="1"/>
        <end position="20"/>
    </location>
</feature>
<gene>
    <name evidence="2" type="ORF">G2W53_005946</name>
</gene>